<dbReference type="InterPro" id="IPR023346">
    <property type="entry name" value="Lysozyme-like_dom_sf"/>
</dbReference>
<dbReference type="GO" id="GO:0008933">
    <property type="term" value="F:peptidoglycan lytic transglycosylase activity"/>
    <property type="evidence" value="ECO:0007669"/>
    <property type="project" value="InterPro"/>
</dbReference>
<dbReference type="Proteomes" id="UP000666240">
    <property type="component" value="Unassembled WGS sequence"/>
</dbReference>
<organism evidence="5 6">
    <name type="scientific">Tianweitania sediminis</name>
    <dbReference type="NCBI Taxonomy" id="1502156"/>
    <lineage>
        <taxon>Bacteria</taxon>
        <taxon>Pseudomonadati</taxon>
        <taxon>Pseudomonadota</taxon>
        <taxon>Alphaproteobacteria</taxon>
        <taxon>Hyphomicrobiales</taxon>
        <taxon>Phyllobacteriaceae</taxon>
        <taxon>Tianweitania</taxon>
    </lineage>
</organism>
<dbReference type="InterPro" id="IPR008258">
    <property type="entry name" value="Transglycosylase_SLT_dom_1"/>
</dbReference>
<dbReference type="EMBL" id="JAGIYY010000002">
    <property type="protein sequence ID" value="MBP0438942.1"/>
    <property type="molecule type" value="Genomic_DNA"/>
</dbReference>
<dbReference type="SUPFAM" id="SSF53955">
    <property type="entry name" value="Lysozyme-like"/>
    <property type="match status" value="1"/>
</dbReference>
<dbReference type="PANTHER" id="PTHR37423">
    <property type="entry name" value="SOLUBLE LYTIC MUREIN TRANSGLYCOSYLASE-RELATED"/>
    <property type="match status" value="1"/>
</dbReference>
<feature type="domain" description="Transglycosylase SLT" evidence="4">
    <location>
        <begin position="520"/>
        <end position="629"/>
    </location>
</feature>
<evidence type="ECO:0000313" key="5">
    <source>
        <dbReference type="EMBL" id="MBP0438942.1"/>
    </source>
</evidence>
<reference evidence="5" key="1">
    <citation type="submission" date="2021-03" db="EMBL/GenBank/DDBJ databases">
        <title>Genome sequencing and assembly of Tianweitania sediminis.</title>
        <authorList>
            <person name="Chhetri G."/>
        </authorList>
    </citation>
    <scope>NUCLEOTIDE SEQUENCE</scope>
    <source>
        <strain evidence="5">Z8</strain>
    </source>
</reference>
<dbReference type="GO" id="GO:0000270">
    <property type="term" value="P:peptidoglycan metabolic process"/>
    <property type="evidence" value="ECO:0007669"/>
    <property type="project" value="InterPro"/>
</dbReference>
<dbReference type="InterPro" id="IPR008939">
    <property type="entry name" value="Lytic_TGlycosylase_superhlx_U"/>
</dbReference>
<dbReference type="GO" id="GO:0004553">
    <property type="term" value="F:hydrolase activity, hydrolyzing O-glycosyl compounds"/>
    <property type="evidence" value="ECO:0007669"/>
    <property type="project" value="InterPro"/>
</dbReference>
<dbReference type="PROSITE" id="PS00922">
    <property type="entry name" value="TRANSGLYCOSYLASE"/>
    <property type="match status" value="1"/>
</dbReference>
<dbReference type="PANTHER" id="PTHR37423:SF2">
    <property type="entry name" value="MEMBRANE-BOUND LYTIC MUREIN TRANSGLYCOSYLASE C"/>
    <property type="match status" value="1"/>
</dbReference>
<evidence type="ECO:0000313" key="6">
    <source>
        <dbReference type="Proteomes" id="UP000666240"/>
    </source>
</evidence>
<gene>
    <name evidence="5" type="ORF">J5Y06_09800</name>
</gene>
<evidence type="ECO:0000259" key="4">
    <source>
        <dbReference type="Pfam" id="PF01464"/>
    </source>
</evidence>
<dbReference type="CDD" id="cd13401">
    <property type="entry name" value="Slt70-like"/>
    <property type="match status" value="1"/>
</dbReference>
<dbReference type="Pfam" id="PF01464">
    <property type="entry name" value="SLT"/>
    <property type="match status" value="1"/>
</dbReference>
<accession>A0A8J7R6P6</accession>
<comment type="caution">
    <text evidence="5">The sequence shown here is derived from an EMBL/GenBank/DDBJ whole genome shotgun (WGS) entry which is preliminary data.</text>
</comment>
<dbReference type="AlphaFoldDB" id="A0A8J7R6P6"/>
<keyword evidence="3" id="KW-0732">Signal</keyword>
<evidence type="ECO:0000256" key="3">
    <source>
        <dbReference type="ARBA" id="ARBA00022729"/>
    </source>
</evidence>
<comment type="similarity">
    <text evidence="1">Belongs to the transglycosylase Slt family.</text>
</comment>
<dbReference type="GO" id="GO:0016020">
    <property type="term" value="C:membrane"/>
    <property type="evidence" value="ECO:0007669"/>
    <property type="project" value="InterPro"/>
</dbReference>
<protein>
    <submittedName>
        <fullName evidence="5">Lytic transglycosylase domain-containing protein</fullName>
    </submittedName>
</protein>
<sequence length="681" mass="73182">MLLAVLPALHPAHAFDLGKAPTPSARPNINAYVDTQTTTGSVPTRTSVSAPLQRGGSITQLKNGLDAIASRDVPRARAVRDSLPAQSIDRHILAWAIALSADPSVGSNEIAQAAAMLPNWPGMASFRRNSERALARENAAPQVVVNAFGGTAPLTLAGTLTLTRAHLALNDTKRARAVLAPFWHKEKLEAADEQAIIREFGSKVLTQADHRVRMEQMLFHDRITSAERVAKLAGAQALCAAWSAVIRGDRNATKLLDAVPAAQRKTGFYFAQAKALRRAEKFTLAAAAMLSAPKDRASLIDPDAWWVERRVLSRELLDIGKPDLAYKVAAAHSAESATSAADAEFHAGWYALRSLGDARTASAHFGRIAQLSSTPISLARAHYWLGRAAEAGGPGDARTHYQQSARYGTTYYGQLASAKLGRQSIVADYPSPTVTDRQNFAGREAVQAIQRLEQAGYEWRADVLYRDLAEQLTSPGELALLAVQAEKRGNHYLALRIGKVASQRGLDVGALAHPTGAIPASAKMSGAGKALAYAIARQESEFNPSAVSGAGARGLLQLLPGTAKEMARKSGLAYSAQKLTADAGYNATLGAAYLSTQLDRFNGSYVMTFAGYNAGPSRAAEWAQRYGDPRGKDVDSVVDWVERIPFTETRNYVQRVMENYQVYKMRLSGATDIAADLSNGR</sequence>
<keyword evidence="6" id="KW-1185">Reference proteome</keyword>
<dbReference type="InterPro" id="IPR000189">
    <property type="entry name" value="Transglyc_AS"/>
</dbReference>
<proteinExistence type="inferred from homology"/>
<dbReference type="GO" id="GO:0042597">
    <property type="term" value="C:periplasmic space"/>
    <property type="evidence" value="ECO:0007669"/>
    <property type="project" value="InterPro"/>
</dbReference>
<dbReference type="Gene3D" id="1.10.530.10">
    <property type="match status" value="1"/>
</dbReference>
<evidence type="ECO:0000256" key="2">
    <source>
        <dbReference type="ARBA" id="ARBA00009387"/>
    </source>
</evidence>
<comment type="similarity">
    <text evidence="2">Belongs to the virb1 family.</text>
</comment>
<dbReference type="SUPFAM" id="SSF48435">
    <property type="entry name" value="Bacterial muramidases"/>
    <property type="match status" value="1"/>
</dbReference>
<evidence type="ECO:0000256" key="1">
    <source>
        <dbReference type="ARBA" id="ARBA00007734"/>
    </source>
</evidence>
<name>A0A8J7R6P6_9HYPH</name>
<dbReference type="Gene3D" id="1.25.20.10">
    <property type="entry name" value="Bacterial muramidases"/>
    <property type="match status" value="1"/>
</dbReference>